<comment type="caution">
    <text evidence="1">The sequence shown here is derived from an EMBL/GenBank/DDBJ whole genome shotgun (WGS) entry which is preliminary data.</text>
</comment>
<feature type="non-terminal residue" evidence="1">
    <location>
        <position position="1"/>
    </location>
</feature>
<sequence length="33" mass="4089">VEVLNKYLFLTSKPMIYLVNLSEKDYVRRKNKW</sequence>
<dbReference type="KEGG" id="tng:GSTEN00002417G001"/>
<dbReference type="EMBL" id="CAAE01005648">
    <property type="protein sequence ID" value="CAF88820.1"/>
    <property type="molecule type" value="Genomic_DNA"/>
</dbReference>
<reference evidence="1" key="2">
    <citation type="submission" date="2004-02" db="EMBL/GenBank/DDBJ databases">
        <authorList>
            <consortium name="Genoscope"/>
            <consortium name="Whitehead Institute Centre for Genome Research"/>
        </authorList>
    </citation>
    <scope>NUCLEOTIDE SEQUENCE</scope>
</reference>
<dbReference type="OrthoDB" id="424823at2759"/>
<proteinExistence type="predicted"/>
<dbReference type="Gene3D" id="1.10.150.300">
    <property type="entry name" value="TGS-like domain"/>
    <property type="match status" value="1"/>
</dbReference>
<name>Q4TE62_TETNG</name>
<dbReference type="HOGENOM" id="CLU_018395_1_0_1"/>
<evidence type="ECO:0000313" key="1">
    <source>
        <dbReference type="EMBL" id="CAF88820.1"/>
    </source>
</evidence>
<organism evidence="1">
    <name type="scientific">Tetraodon nigroviridis</name>
    <name type="common">Spotted green pufferfish</name>
    <name type="synonym">Chelonodon nigroviridis</name>
    <dbReference type="NCBI Taxonomy" id="99883"/>
    <lineage>
        <taxon>Eukaryota</taxon>
        <taxon>Metazoa</taxon>
        <taxon>Chordata</taxon>
        <taxon>Craniata</taxon>
        <taxon>Vertebrata</taxon>
        <taxon>Euteleostomi</taxon>
        <taxon>Actinopterygii</taxon>
        <taxon>Neopterygii</taxon>
        <taxon>Teleostei</taxon>
        <taxon>Neoteleostei</taxon>
        <taxon>Acanthomorphata</taxon>
        <taxon>Eupercaria</taxon>
        <taxon>Tetraodontiformes</taxon>
        <taxon>Tetradontoidea</taxon>
        <taxon>Tetraodontidae</taxon>
        <taxon>Tetraodon</taxon>
    </lineage>
</organism>
<dbReference type="Gene3D" id="3.40.50.300">
    <property type="entry name" value="P-loop containing nucleotide triphosphate hydrolases"/>
    <property type="match status" value="1"/>
</dbReference>
<dbReference type="InterPro" id="IPR027417">
    <property type="entry name" value="P-loop_NTPase"/>
</dbReference>
<gene>
    <name evidence="1" type="ORF">GSTENG00002417001</name>
</gene>
<dbReference type="AlphaFoldDB" id="Q4TE62"/>
<protein>
    <submittedName>
        <fullName evidence="1">(spotted green pufferfish) hypothetical protein</fullName>
    </submittedName>
</protein>
<accession>Q4TE62</accession>
<dbReference type="InterPro" id="IPR023192">
    <property type="entry name" value="TGS-like_dom_sf"/>
</dbReference>
<reference evidence="1" key="1">
    <citation type="journal article" date="2004" name="Nature">
        <title>Genome duplication in the teleost fish Tetraodon nigroviridis reveals the early vertebrate proto-karyotype.</title>
        <authorList>
            <person name="Jaillon O."/>
            <person name="Aury J.-M."/>
            <person name="Brunet F."/>
            <person name="Petit J.-L."/>
            <person name="Stange-Thomann N."/>
            <person name="Mauceli E."/>
            <person name="Bouneau L."/>
            <person name="Fischer C."/>
            <person name="Ozouf-Costaz C."/>
            <person name="Bernot A."/>
            <person name="Nicaud S."/>
            <person name="Jaffe D."/>
            <person name="Fisher S."/>
            <person name="Lutfalla G."/>
            <person name="Dossat C."/>
            <person name="Segurens B."/>
            <person name="Dasilva C."/>
            <person name="Salanoubat M."/>
            <person name="Levy M."/>
            <person name="Boudet N."/>
            <person name="Castellano S."/>
            <person name="Anthouard V."/>
            <person name="Jubin C."/>
            <person name="Castelli V."/>
            <person name="Katinka M."/>
            <person name="Vacherie B."/>
            <person name="Biemont C."/>
            <person name="Skalli Z."/>
            <person name="Cattolico L."/>
            <person name="Poulain J."/>
            <person name="De Berardinis V."/>
            <person name="Cruaud C."/>
            <person name="Duprat S."/>
            <person name="Brottier P."/>
            <person name="Coutanceau J.-P."/>
            <person name="Gouzy J."/>
            <person name="Parra G."/>
            <person name="Lardier G."/>
            <person name="Chapple C."/>
            <person name="McKernan K.J."/>
            <person name="McEwan P."/>
            <person name="Bosak S."/>
            <person name="Kellis M."/>
            <person name="Volff J.-N."/>
            <person name="Guigo R."/>
            <person name="Zody M.C."/>
            <person name="Mesirov J."/>
            <person name="Lindblad-Toh K."/>
            <person name="Birren B."/>
            <person name="Nusbaum C."/>
            <person name="Kahn D."/>
            <person name="Robinson-Rechavi M."/>
            <person name="Laudet V."/>
            <person name="Schachter V."/>
            <person name="Quetier F."/>
            <person name="Saurin W."/>
            <person name="Scarpelli C."/>
            <person name="Wincker P."/>
            <person name="Lander E.S."/>
            <person name="Weissenbach J."/>
            <person name="Roest Crollius H."/>
        </authorList>
    </citation>
    <scope>NUCLEOTIDE SEQUENCE [LARGE SCALE GENOMIC DNA]</scope>
</reference>